<dbReference type="AlphaFoldDB" id="B2KEP5"/>
<dbReference type="GO" id="GO:0016020">
    <property type="term" value="C:membrane"/>
    <property type="evidence" value="ECO:0007669"/>
    <property type="project" value="UniProtKB-SubCell"/>
</dbReference>
<dbReference type="EMBL" id="CP001055">
    <property type="protein sequence ID" value="ACC98991.1"/>
    <property type="molecule type" value="Genomic_DNA"/>
</dbReference>
<dbReference type="HOGENOM" id="CLU_045644_1_2_0"/>
<feature type="transmembrane region" description="Helical" evidence="6">
    <location>
        <begin position="129"/>
        <end position="149"/>
    </location>
</feature>
<dbReference type="PANTHER" id="PTHR30238">
    <property type="entry name" value="MEMBRANE BOUND PREDICTED REDOX MODULATOR"/>
    <property type="match status" value="1"/>
</dbReference>
<feature type="transmembrane region" description="Helical" evidence="6">
    <location>
        <begin position="194"/>
        <end position="218"/>
    </location>
</feature>
<dbReference type="NCBIfam" id="TIGR03718">
    <property type="entry name" value="R_switched_Alx"/>
    <property type="match status" value="1"/>
</dbReference>
<reference evidence="7 8" key="1">
    <citation type="journal article" date="2009" name="Appl. Environ. Microbiol.">
        <title>Genomic analysis of 'Elusimicrobium minutum,' the first cultivated representative of the phylum 'Elusimicrobia' (formerly termite group 1).</title>
        <authorList>
            <person name="Herlemann D.P.R."/>
            <person name="Geissinger O."/>
            <person name="Ikeda-Ohtsubo W."/>
            <person name="Kunin V."/>
            <person name="Sun H."/>
            <person name="Lapidus A."/>
            <person name="Hugenholtz P."/>
            <person name="Brune A."/>
        </authorList>
    </citation>
    <scope>NUCLEOTIDE SEQUENCE [LARGE SCALE GENOMIC DNA]</scope>
    <source>
        <strain evidence="7 8">Pei191</strain>
    </source>
</reference>
<comment type="similarity">
    <text evidence="2">Belongs to the TerC family.</text>
</comment>
<gene>
    <name evidence="7" type="ordered locus">Emin_1443</name>
</gene>
<feature type="transmembrane region" description="Helical" evidence="6">
    <location>
        <begin position="102"/>
        <end position="123"/>
    </location>
</feature>
<feature type="transmembrane region" description="Helical" evidence="6">
    <location>
        <begin position="224"/>
        <end position="244"/>
    </location>
</feature>
<feature type="transmembrane region" description="Helical" evidence="6">
    <location>
        <begin position="73"/>
        <end position="95"/>
    </location>
</feature>
<evidence type="ECO:0000313" key="7">
    <source>
        <dbReference type="EMBL" id="ACC98991.1"/>
    </source>
</evidence>
<dbReference type="PANTHER" id="PTHR30238:SF0">
    <property type="entry name" value="THYLAKOID MEMBRANE PROTEIN TERC, CHLOROPLASTIC"/>
    <property type="match status" value="1"/>
</dbReference>
<evidence type="ECO:0000313" key="8">
    <source>
        <dbReference type="Proteomes" id="UP000001029"/>
    </source>
</evidence>
<keyword evidence="5 6" id="KW-0472">Membrane</keyword>
<protein>
    <submittedName>
        <fullName evidence="7">Integral membrane protein TerC</fullName>
    </submittedName>
</protein>
<evidence type="ECO:0000256" key="6">
    <source>
        <dbReference type="SAM" id="Phobius"/>
    </source>
</evidence>
<dbReference type="RefSeq" id="WP_012415606.1">
    <property type="nucleotide sequence ID" value="NC_010644.1"/>
</dbReference>
<dbReference type="STRING" id="445932.Emin_1443"/>
<feature type="transmembrane region" description="Helical" evidence="6">
    <location>
        <begin position="6"/>
        <end position="26"/>
    </location>
</feature>
<evidence type="ECO:0000256" key="3">
    <source>
        <dbReference type="ARBA" id="ARBA00022692"/>
    </source>
</evidence>
<dbReference type="Proteomes" id="UP000001029">
    <property type="component" value="Chromosome"/>
</dbReference>
<keyword evidence="4 6" id="KW-1133">Transmembrane helix</keyword>
<organism evidence="7 8">
    <name type="scientific">Elusimicrobium minutum (strain Pei191)</name>
    <dbReference type="NCBI Taxonomy" id="445932"/>
    <lineage>
        <taxon>Bacteria</taxon>
        <taxon>Pseudomonadati</taxon>
        <taxon>Elusimicrobiota</taxon>
        <taxon>Elusimicrobia</taxon>
        <taxon>Elusimicrobiales</taxon>
        <taxon>Elusimicrobiaceae</taxon>
        <taxon>Elusimicrobium</taxon>
    </lineage>
</organism>
<dbReference type="KEGG" id="emi:Emin_1443"/>
<feature type="transmembrane region" description="Helical" evidence="6">
    <location>
        <begin position="281"/>
        <end position="300"/>
    </location>
</feature>
<feature type="transmembrane region" description="Helical" evidence="6">
    <location>
        <begin position="256"/>
        <end position="275"/>
    </location>
</feature>
<proteinExistence type="inferred from homology"/>
<keyword evidence="3 6" id="KW-0812">Transmembrane</keyword>
<dbReference type="OrthoDB" id="5242957at2"/>
<comment type="subcellular location">
    <subcellularLocation>
        <location evidence="1">Membrane</location>
        <topology evidence="1">Multi-pass membrane protein</topology>
    </subcellularLocation>
</comment>
<accession>B2KEP5</accession>
<feature type="transmembrane region" description="Helical" evidence="6">
    <location>
        <begin position="38"/>
        <end position="61"/>
    </location>
</feature>
<name>B2KEP5_ELUMP</name>
<evidence type="ECO:0000256" key="5">
    <source>
        <dbReference type="ARBA" id="ARBA00023136"/>
    </source>
</evidence>
<dbReference type="InterPro" id="IPR022369">
    <property type="entry name" value="Integral_membrane_TerC_rswitch"/>
</dbReference>
<keyword evidence="8" id="KW-1185">Reference proteome</keyword>
<dbReference type="InterPro" id="IPR005496">
    <property type="entry name" value="Integral_membrane_TerC"/>
</dbReference>
<dbReference type="Pfam" id="PF03741">
    <property type="entry name" value="TerC"/>
    <property type="match status" value="1"/>
</dbReference>
<evidence type="ECO:0000256" key="4">
    <source>
        <dbReference type="ARBA" id="ARBA00022989"/>
    </source>
</evidence>
<sequence>MNVHIIMWIAFWVIVAVALFIDLAIMNKHHGKVTIKEALTMVSCWVGLALLFGLAIFLTLGSAKGVEYLTGYVVEYSLSIDNMFVFIMIFTYFAIPAENQPTVLLWGILGAVVMRFIFIFAGVKLITSFWWMMLIFGGILIFTAVKMVAKGEEDFDPGQNIAYKMLKKIMPLKDDYHGNNFFVRDAGKLFATPLFAAVVVVEMSDLVFAIDSIPAVLSITQDTFIVYTSNIFAIIGLRSLYFLLSGMAGKFPYLKYGIAVILAFVGAKMIAAHWFHVPTLLSLGVIVSVLAFSIGANYIWKPQEK</sequence>
<evidence type="ECO:0000256" key="1">
    <source>
        <dbReference type="ARBA" id="ARBA00004141"/>
    </source>
</evidence>
<evidence type="ECO:0000256" key="2">
    <source>
        <dbReference type="ARBA" id="ARBA00007511"/>
    </source>
</evidence>